<organism evidence="2 3">
    <name type="scientific">Globodera pallida</name>
    <name type="common">Potato cyst nematode worm</name>
    <name type="synonym">Heterodera pallida</name>
    <dbReference type="NCBI Taxonomy" id="36090"/>
    <lineage>
        <taxon>Eukaryota</taxon>
        <taxon>Metazoa</taxon>
        <taxon>Ecdysozoa</taxon>
        <taxon>Nematoda</taxon>
        <taxon>Chromadorea</taxon>
        <taxon>Rhabditida</taxon>
        <taxon>Tylenchina</taxon>
        <taxon>Tylenchomorpha</taxon>
        <taxon>Tylenchoidea</taxon>
        <taxon>Heteroderidae</taxon>
        <taxon>Heteroderinae</taxon>
        <taxon>Globodera</taxon>
    </lineage>
</organism>
<accession>A0A183BPD7</accession>
<dbReference type="GO" id="GO:0022904">
    <property type="term" value="P:respiratory electron transport chain"/>
    <property type="evidence" value="ECO:0007669"/>
    <property type="project" value="TreeGrafter"/>
</dbReference>
<dbReference type="GO" id="GO:0090324">
    <property type="term" value="P:negative regulation of oxidative phosphorylation"/>
    <property type="evidence" value="ECO:0007669"/>
    <property type="project" value="InterPro"/>
</dbReference>
<reference evidence="2" key="1">
    <citation type="submission" date="2013-12" db="EMBL/GenBank/DDBJ databases">
        <authorList>
            <person name="Aslett M."/>
        </authorList>
    </citation>
    <scope>NUCLEOTIDE SEQUENCE [LARGE SCALE GENOMIC DNA]</scope>
    <source>
        <strain evidence="2">Lindley</strain>
    </source>
</reference>
<dbReference type="InterPro" id="IPR052000">
    <property type="entry name" value="ETFRF1"/>
</dbReference>
<sequence length="88" mass="10740">MSAVRVQHRLRSEVVQLYKTLYHMGKEYPQGARWFHERLKNAFARNAHVHDEAKVRELIKRGEYVVKELEALYLLRKYRAMKSRYYND</sequence>
<dbReference type="Proteomes" id="UP000050741">
    <property type="component" value="Unassembled WGS sequence"/>
</dbReference>
<proteinExistence type="inferred from homology"/>
<reference evidence="3" key="3">
    <citation type="submission" date="2016-06" db="UniProtKB">
        <authorList>
            <consortium name="WormBaseParasite"/>
        </authorList>
    </citation>
    <scope>IDENTIFICATION</scope>
</reference>
<dbReference type="InterPro" id="IPR045296">
    <property type="entry name" value="Complex1_LYR_ETFRF1_LYRM5"/>
</dbReference>
<evidence type="ECO:0000313" key="3">
    <source>
        <dbReference type="WBParaSite" id="GPLIN_000247300"/>
    </source>
</evidence>
<dbReference type="PANTHER" id="PTHR21024">
    <property type="entry name" value="GROWTH HORMONE-INDUCIBLE SOLUBLE PROTEIN-RELATED"/>
    <property type="match status" value="1"/>
</dbReference>
<dbReference type="Pfam" id="PF13233">
    <property type="entry name" value="Complex1_LYR_2"/>
    <property type="match status" value="1"/>
</dbReference>
<comment type="similarity">
    <text evidence="1">Belongs to the complex I LYR family.</text>
</comment>
<dbReference type="AlphaFoldDB" id="A0A183BPD7"/>
<evidence type="ECO:0000256" key="1">
    <source>
        <dbReference type="ARBA" id="ARBA00009508"/>
    </source>
</evidence>
<keyword evidence="2" id="KW-1185">Reference proteome</keyword>
<evidence type="ECO:0000313" key="2">
    <source>
        <dbReference type="Proteomes" id="UP000050741"/>
    </source>
</evidence>
<dbReference type="GO" id="GO:0005739">
    <property type="term" value="C:mitochondrion"/>
    <property type="evidence" value="ECO:0007669"/>
    <property type="project" value="TreeGrafter"/>
</dbReference>
<dbReference type="PANTHER" id="PTHR21024:SF0">
    <property type="entry name" value="ELECTRON TRANSFER FLAVOPROTEIN REGULATORY FACTOR 1"/>
    <property type="match status" value="1"/>
</dbReference>
<protein>
    <submittedName>
        <fullName evidence="3">Complex1_LYR_dom domain-containing protein</fullName>
    </submittedName>
</protein>
<name>A0A183BPD7_GLOPA</name>
<dbReference type="CDD" id="cd20265">
    <property type="entry name" value="Complex1_LYR_ETFRF1_LYRM5"/>
    <property type="match status" value="1"/>
</dbReference>
<dbReference type="WBParaSite" id="GPLIN_000247300">
    <property type="protein sequence ID" value="GPLIN_000247300"/>
    <property type="gene ID" value="GPLIN_000247300"/>
</dbReference>
<reference evidence="2" key="2">
    <citation type="submission" date="2014-05" db="EMBL/GenBank/DDBJ databases">
        <title>The genome and life-stage specific transcriptomes of Globodera pallida elucidate key aspects of plant parasitism by a cyst nematode.</title>
        <authorList>
            <person name="Cotton J.A."/>
            <person name="Lilley C.J."/>
            <person name="Jones L.M."/>
            <person name="Kikuchi T."/>
            <person name="Reid A.J."/>
            <person name="Thorpe P."/>
            <person name="Tsai I.J."/>
            <person name="Beasley H."/>
            <person name="Blok V."/>
            <person name="Cock P.J.A."/>
            <person name="Van den Akker S.E."/>
            <person name="Holroyd N."/>
            <person name="Hunt M."/>
            <person name="Mantelin S."/>
            <person name="Naghra H."/>
            <person name="Pain A."/>
            <person name="Palomares-Rius J.E."/>
            <person name="Zarowiecki M."/>
            <person name="Berriman M."/>
            <person name="Jones J.T."/>
            <person name="Urwin P.E."/>
        </authorList>
    </citation>
    <scope>NUCLEOTIDE SEQUENCE [LARGE SCALE GENOMIC DNA]</scope>
    <source>
        <strain evidence="2">Lindley</strain>
    </source>
</reference>